<proteinExistence type="predicted"/>
<protein>
    <submittedName>
        <fullName evidence="1">Uncharacterized protein</fullName>
    </submittedName>
</protein>
<accession>A0A069AXN3</accession>
<organism evidence="1">
    <name type="scientific">Clostridioides difficile</name>
    <name type="common">Peptoclostridium difficile</name>
    <dbReference type="NCBI Taxonomy" id="1496"/>
    <lineage>
        <taxon>Bacteria</taxon>
        <taxon>Bacillati</taxon>
        <taxon>Bacillota</taxon>
        <taxon>Clostridia</taxon>
        <taxon>Peptostreptococcales</taxon>
        <taxon>Peptostreptococcaceae</taxon>
        <taxon>Clostridioides</taxon>
    </lineage>
</organism>
<name>A0A069AXN3_CLODI</name>
<sequence length="91" mass="10335">MLISSPIVVKKKVIKFGIKFPLIDISAILKYLKNKFRKQNNRPPITGAGIQKSFKKLTLFFNKLPIKKKNIDSVKVCTISKLKVIKISPPL</sequence>
<reference evidence="1" key="1">
    <citation type="submission" date="2014-07" db="EMBL/GenBank/DDBJ databases">
        <authorList>
            <person name="Monot Marc"/>
        </authorList>
    </citation>
    <scope>NUCLEOTIDE SEQUENCE</scope>
    <source>
        <strain evidence="1">7032989</strain>
    </source>
</reference>
<gene>
    <name evidence="1" type="ORF">BN1095_470076</name>
</gene>
<dbReference type="AlphaFoldDB" id="A0A069AXN3"/>
<dbReference type="EMBL" id="LK933149">
    <property type="protein sequence ID" value="CDT42168.1"/>
    <property type="molecule type" value="Genomic_DNA"/>
</dbReference>
<evidence type="ECO:0000313" key="1">
    <source>
        <dbReference type="EMBL" id="CDT42168.1"/>
    </source>
</evidence>